<comment type="similarity">
    <text evidence="3">Belongs to the glutamate synthase family.</text>
</comment>
<evidence type="ECO:0000256" key="6">
    <source>
        <dbReference type="ARBA" id="ARBA00022643"/>
    </source>
</evidence>
<keyword evidence="8" id="KW-0315">Glutamine amidotransferase</keyword>
<dbReference type="Proteomes" id="UP001055453">
    <property type="component" value="Chromosome"/>
</dbReference>
<dbReference type="PANTHER" id="PTHR11938:SF133">
    <property type="entry name" value="GLUTAMATE SYNTHASE (NADH)"/>
    <property type="match status" value="1"/>
</dbReference>
<keyword evidence="6" id="KW-0288">FMN</keyword>
<evidence type="ECO:0000256" key="14">
    <source>
        <dbReference type="ARBA" id="ARBA00029440"/>
    </source>
</evidence>
<dbReference type="SUPFAM" id="SSF56235">
    <property type="entry name" value="N-terminal nucleophile aminohydrolases (Ntn hydrolases)"/>
    <property type="match status" value="1"/>
</dbReference>
<evidence type="ECO:0000256" key="1">
    <source>
        <dbReference type="ARBA" id="ARBA00001917"/>
    </source>
</evidence>
<evidence type="ECO:0000256" key="13">
    <source>
        <dbReference type="ARBA" id="ARBA00023291"/>
    </source>
</evidence>
<evidence type="ECO:0000259" key="15">
    <source>
        <dbReference type="PROSITE" id="PS51278"/>
    </source>
</evidence>
<dbReference type="InterPro" id="IPR017932">
    <property type="entry name" value="GATase_2_dom"/>
</dbReference>
<name>A0ABN6Q158_NOSCO</name>
<keyword evidence="9" id="KW-0560">Oxidoreductase</keyword>
<reference evidence="16" key="1">
    <citation type="submission" date="2022-04" db="EMBL/GenBank/DDBJ databases">
        <title>Complete genome sequence of a cyanobacterium, Nostoc sp. SO-36, isolated in Antarctica.</title>
        <authorList>
            <person name="Kanesaki Y."/>
            <person name="Effendi D."/>
            <person name="Sakamoto T."/>
            <person name="Ohtani S."/>
            <person name="Awai K."/>
        </authorList>
    </citation>
    <scope>NUCLEOTIDE SEQUENCE</scope>
    <source>
        <strain evidence="16">SO-36</strain>
    </source>
</reference>
<evidence type="ECO:0000256" key="3">
    <source>
        <dbReference type="ARBA" id="ARBA00009716"/>
    </source>
</evidence>
<evidence type="ECO:0000256" key="10">
    <source>
        <dbReference type="ARBA" id="ARBA00023004"/>
    </source>
</evidence>
<dbReference type="Pfam" id="PF00310">
    <property type="entry name" value="GATase_2"/>
    <property type="match status" value="1"/>
</dbReference>
<proteinExistence type="inferred from homology"/>
<comment type="cofactor">
    <cofactor evidence="2">
        <name>[3Fe-4S] cluster</name>
        <dbReference type="ChEBI" id="CHEBI:21137"/>
    </cofactor>
</comment>
<keyword evidence="11" id="KW-0411">Iron-sulfur</keyword>
<dbReference type="EMBL" id="AP025732">
    <property type="protein sequence ID" value="BDI16590.1"/>
    <property type="molecule type" value="Genomic_DNA"/>
</dbReference>
<keyword evidence="17" id="KW-1185">Reference proteome</keyword>
<evidence type="ECO:0000256" key="5">
    <source>
        <dbReference type="ARBA" id="ARBA00022630"/>
    </source>
</evidence>
<dbReference type="InterPro" id="IPR029055">
    <property type="entry name" value="Ntn_hydrolases_N"/>
</dbReference>
<evidence type="ECO:0000256" key="7">
    <source>
        <dbReference type="ARBA" id="ARBA00022723"/>
    </source>
</evidence>
<dbReference type="CDD" id="cd00713">
    <property type="entry name" value="GltS"/>
    <property type="match status" value="1"/>
</dbReference>
<keyword evidence="7" id="KW-0479">Metal-binding</keyword>
<evidence type="ECO:0000256" key="9">
    <source>
        <dbReference type="ARBA" id="ARBA00023002"/>
    </source>
</evidence>
<protein>
    <recommendedName>
        <fullName evidence="15">Glutamine amidotransferase type-2 domain-containing protein</fullName>
    </recommendedName>
</protein>
<dbReference type="PANTHER" id="PTHR11938">
    <property type="entry name" value="FAD NADPH DEHYDROGENASE/OXIDOREDUCTASE"/>
    <property type="match status" value="1"/>
</dbReference>
<comment type="cofactor">
    <cofactor evidence="1">
        <name>FMN</name>
        <dbReference type="ChEBI" id="CHEBI:58210"/>
    </cofactor>
</comment>
<feature type="domain" description="Glutamine amidotransferase type-2" evidence="15">
    <location>
        <begin position="35"/>
        <end position="365"/>
    </location>
</feature>
<keyword evidence="5" id="KW-0285">Flavoprotein</keyword>
<dbReference type="PROSITE" id="PS51278">
    <property type="entry name" value="GATASE_TYPE_2"/>
    <property type="match status" value="1"/>
</dbReference>
<evidence type="ECO:0000256" key="4">
    <source>
        <dbReference type="ARBA" id="ARBA00022605"/>
    </source>
</evidence>
<comment type="pathway">
    <text evidence="14">Amino-acid biosynthesis.</text>
</comment>
<evidence type="ECO:0000313" key="17">
    <source>
        <dbReference type="Proteomes" id="UP001055453"/>
    </source>
</evidence>
<evidence type="ECO:0000256" key="12">
    <source>
        <dbReference type="ARBA" id="ARBA00023164"/>
    </source>
</evidence>
<organism evidence="16 17">
    <name type="scientific">Nostoc cf. commune SO-36</name>
    <dbReference type="NCBI Taxonomy" id="449208"/>
    <lineage>
        <taxon>Bacteria</taxon>
        <taxon>Bacillati</taxon>
        <taxon>Cyanobacteriota</taxon>
        <taxon>Cyanophyceae</taxon>
        <taxon>Nostocales</taxon>
        <taxon>Nostocaceae</taxon>
        <taxon>Nostoc</taxon>
    </lineage>
</organism>
<evidence type="ECO:0000256" key="11">
    <source>
        <dbReference type="ARBA" id="ARBA00023014"/>
    </source>
</evidence>
<dbReference type="InterPro" id="IPR050711">
    <property type="entry name" value="ET-N_metabolism_enzyme"/>
</dbReference>
<keyword evidence="12" id="KW-0314">Glutamate biosynthesis</keyword>
<dbReference type="Gene3D" id="3.60.20.10">
    <property type="entry name" value="Glutamine Phosphoribosylpyrophosphate, subunit 1, domain 1"/>
    <property type="match status" value="1"/>
</dbReference>
<keyword evidence="10" id="KW-0408">Iron</keyword>
<evidence type="ECO:0000256" key="2">
    <source>
        <dbReference type="ARBA" id="ARBA00001927"/>
    </source>
</evidence>
<sequence>MNNKPMNQNQQITANINSRDTYQGQKWLVEERDACGVGFIAHRQNHISHEIVEKALAALTCLEHRGGCSADQDSGDGAGVLTAIPWELFQQDFAESGKELPSINNIAVGMIFLPQDQETAQKARAAVEQVAAEEKLTVLGWRVVPVQPDLLGVQARENQPKIEQVLLASVDKSGDELERQLYITRRRISKVATNISEEFYICSLSSRTIVYKGMVRSAVLGDFYDDLKNPAYKSAFAVYHRRFSTNTMPKWPLAQPMRLLGHNGEINTLLGNINWMMAREASLDHPVWGVQRSAHENGAASLQETRIKELKPLVHIDNSDSATLDNVVELLVCSGRSPLEALMIMVPEAYQNQPSLRDSPEIVDF</sequence>
<evidence type="ECO:0000313" key="16">
    <source>
        <dbReference type="EMBL" id="BDI16590.1"/>
    </source>
</evidence>
<keyword evidence="4" id="KW-0028">Amino-acid biosynthesis</keyword>
<accession>A0ABN6Q158</accession>
<gene>
    <name evidence="16" type="ORF">ANSO36C_23920</name>
</gene>
<evidence type="ECO:0000256" key="8">
    <source>
        <dbReference type="ARBA" id="ARBA00022962"/>
    </source>
</evidence>
<keyword evidence="13" id="KW-0003">3Fe-4S</keyword>